<evidence type="ECO:0000313" key="2">
    <source>
        <dbReference type="EMBL" id="CAB4185148.1"/>
    </source>
</evidence>
<organism evidence="4">
    <name type="scientific">uncultured Caudovirales phage</name>
    <dbReference type="NCBI Taxonomy" id="2100421"/>
    <lineage>
        <taxon>Viruses</taxon>
        <taxon>Duplodnaviria</taxon>
        <taxon>Heunggongvirae</taxon>
        <taxon>Uroviricota</taxon>
        <taxon>Caudoviricetes</taxon>
        <taxon>Peduoviridae</taxon>
        <taxon>Maltschvirus</taxon>
        <taxon>Maltschvirus maltsch</taxon>
    </lineage>
</organism>
<name>A0A6J5SM66_9CAUD</name>
<evidence type="ECO:0000313" key="5">
    <source>
        <dbReference type="EMBL" id="CAB5230632.1"/>
    </source>
</evidence>
<dbReference type="EMBL" id="LR797079">
    <property type="protein sequence ID" value="CAB4185148.1"/>
    <property type="molecule type" value="Genomic_DNA"/>
</dbReference>
<dbReference type="EMBL" id="LR797194">
    <property type="protein sequence ID" value="CAB4193669.1"/>
    <property type="molecule type" value="Genomic_DNA"/>
</dbReference>
<dbReference type="EMBL" id="LR796912">
    <property type="protein sequence ID" value="CAB4174905.1"/>
    <property type="molecule type" value="Genomic_DNA"/>
</dbReference>
<dbReference type="EMBL" id="LR798422">
    <property type="protein sequence ID" value="CAB5230632.1"/>
    <property type="molecule type" value="Genomic_DNA"/>
</dbReference>
<reference evidence="4" key="1">
    <citation type="submission" date="2020-05" db="EMBL/GenBank/DDBJ databases">
        <authorList>
            <person name="Chiriac C."/>
            <person name="Salcher M."/>
            <person name="Ghai R."/>
            <person name="Kavagutti S V."/>
        </authorList>
    </citation>
    <scope>NUCLEOTIDE SEQUENCE</scope>
</reference>
<evidence type="ECO:0000313" key="4">
    <source>
        <dbReference type="EMBL" id="CAB4215836.1"/>
    </source>
</evidence>
<accession>A0A6J5SM66</accession>
<dbReference type="EMBL" id="LR797435">
    <property type="protein sequence ID" value="CAB4215836.1"/>
    <property type="molecule type" value="Genomic_DNA"/>
</dbReference>
<sequence>MLKTSKINSILATKLKLNKTYSIEGLTEAHMNLIDSLLSHVRLGNNPEALELNQFLEGRFTGNLSITATDDDGDYIQFPILDVQ</sequence>
<gene>
    <name evidence="2" type="ORF">UFOVP1123_23</name>
    <name evidence="3" type="ORF">UFOVP1239_127</name>
    <name evidence="4" type="ORF">UFOVP1484_27</name>
    <name evidence="5" type="ORF">UFOVP1577_33</name>
    <name evidence="1" type="ORF">UFOVP961_95</name>
</gene>
<evidence type="ECO:0000313" key="1">
    <source>
        <dbReference type="EMBL" id="CAB4174905.1"/>
    </source>
</evidence>
<evidence type="ECO:0000313" key="3">
    <source>
        <dbReference type="EMBL" id="CAB4193669.1"/>
    </source>
</evidence>
<proteinExistence type="predicted"/>
<protein>
    <submittedName>
        <fullName evidence="4">Uncharacterized protein</fullName>
    </submittedName>
</protein>